<dbReference type="EMBL" id="JAJSOF020000036">
    <property type="protein sequence ID" value="KAJ4429053.1"/>
    <property type="molecule type" value="Genomic_DNA"/>
</dbReference>
<evidence type="ECO:0000256" key="1">
    <source>
        <dbReference type="ARBA" id="ARBA00001968"/>
    </source>
</evidence>
<feature type="region of interest" description="Disordered" evidence="3">
    <location>
        <begin position="130"/>
        <end position="149"/>
    </location>
</feature>
<sequence length="149" mass="16797">MQAVVDHTMKFKDVFIGSPGSVHDSKIYRTSPLGHNLEEKPTLIFQMQAVVDHTMKFKDVFIGYPGSVHDSRVFTTSPLGQNLEEIKYFLITNLIRAACVLHNISINKEFPVGVDKQVLENALPALQEINIDNEEEDDRDDKRNTVGGK</sequence>
<feature type="domain" description="DDE Tnp4" evidence="4">
    <location>
        <begin position="45"/>
        <end position="84"/>
    </location>
</feature>
<dbReference type="Pfam" id="PF13359">
    <property type="entry name" value="DDE_Tnp_4"/>
    <property type="match status" value="1"/>
</dbReference>
<protein>
    <recommendedName>
        <fullName evidence="4">DDE Tnp4 domain-containing protein</fullName>
    </recommendedName>
</protein>
<evidence type="ECO:0000313" key="6">
    <source>
        <dbReference type="Proteomes" id="UP001148838"/>
    </source>
</evidence>
<comment type="cofactor">
    <cofactor evidence="1">
        <name>a divalent metal cation</name>
        <dbReference type="ChEBI" id="CHEBI:60240"/>
    </cofactor>
</comment>
<name>A0ABQ8S529_PERAM</name>
<proteinExistence type="predicted"/>
<keyword evidence="6" id="KW-1185">Reference proteome</keyword>
<evidence type="ECO:0000256" key="3">
    <source>
        <dbReference type="SAM" id="MobiDB-lite"/>
    </source>
</evidence>
<accession>A0ABQ8S529</accession>
<feature type="non-terminal residue" evidence="5">
    <location>
        <position position="149"/>
    </location>
</feature>
<feature type="compositionally biased region" description="Basic and acidic residues" evidence="3">
    <location>
        <begin position="140"/>
        <end position="149"/>
    </location>
</feature>
<comment type="caution">
    <text evidence="5">The sequence shown here is derived from an EMBL/GenBank/DDBJ whole genome shotgun (WGS) entry which is preliminary data.</text>
</comment>
<evidence type="ECO:0000313" key="5">
    <source>
        <dbReference type="EMBL" id="KAJ4429053.1"/>
    </source>
</evidence>
<keyword evidence="2" id="KW-0479">Metal-binding</keyword>
<gene>
    <name evidence="5" type="ORF">ANN_26049</name>
</gene>
<dbReference type="InterPro" id="IPR027806">
    <property type="entry name" value="HARBI1_dom"/>
</dbReference>
<evidence type="ECO:0000259" key="4">
    <source>
        <dbReference type="Pfam" id="PF13359"/>
    </source>
</evidence>
<reference evidence="5 6" key="1">
    <citation type="journal article" date="2022" name="Allergy">
        <title>Genome assembly and annotation of Periplaneta americana reveal a comprehensive cockroach allergen profile.</title>
        <authorList>
            <person name="Wang L."/>
            <person name="Xiong Q."/>
            <person name="Saelim N."/>
            <person name="Wang L."/>
            <person name="Nong W."/>
            <person name="Wan A.T."/>
            <person name="Shi M."/>
            <person name="Liu X."/>
            <person name="Cao Q."/>
            <person name="Hui J.H.L."/>
            <person name="Sookrung N."/>
            <person name="Leung T.F."/>
            <person name="Tungtrongchitr A."/>
            <person name="Tsui S.K.W."/>
        </authorList>
    </citation>
    <scope>NUCLEOTIDE SEQUENCE [LARGE SCALE GENOMIC DNA]</scope>
    <source>
        <strain evidence="5">PWHHKU_190912</strain>
    </source>
</reference>
<evidence type="ECO:0000256" key="2">
    <source>
        <dbReference type="ARBA" id="ARBA00022723"/>
    </source>
</evidence>
<organism evidence="5 6">
    <name type="scientific">Periplaneta americana</name>
    <name type="common">American cockroach</name>
    <name type="synonym">Blatta americana</name>
    <dbReference type="NCBI Taxonomy" id="6978"/>
    <lineage>
        <taxon>Eukaryota</taxon>
        <taxon>Metazoa</taxon>
        <taxon>Ecdysozoa</taxon>
        <taxon>Arthropoda</taxon>
        <taxon>Hexapoda</taxon>
        <taxon>Insecta</taxon>
        <taxon>Pterygota</taxon>
        <taxon>Neoptera</taxon>
        <taxon>Polyneoptera</taxon>
        <taxon>Dictyoptera</taxon>
        <taxon>Blattodea</taxon>
        <taxon>Blattoidea</taxon>
        <taxon>Blattidae</taxon>
        <taxon>Blattinae</taxon>
        <taxon>Periplaneta</taxon>
    </lineage>
</organism>
<dbReference type="Proteomes" id="UP001148838">
    <property type="component" value="Unassembled WGS sequence"/>
</dbReference>